<keyword evidence="9" id="KW-1185">Reference proteome</keyword>
<dbReference type="InterPro" id="IPR013955">
    <property type="entry name" value="Rep_factor-A_C"/>
</dbReference>
<name>X6P871_RETFI</name>
<comment type="similarity">
    <text evidence="1">Belongs to the replication factor A protein 1 family.</text>
</comment>
<dbReference type="CDD" id="cd04476">
    <property type="entry name" value="RPA1_DBD_C"/>
    <property type="match status" value="1"/>
</dbReference>
<evidence type="ECO:0000259" key="7">
    <source>
        <dbReference type="Pfam" id="PF16900"/>
    </source>
</evidence>
<dbReference type="AlphaFoldDB" id="X6P871"/>
<gene>
    <name evidence="8" type="ORF">RFI_02732</name>
</gene>
<feature type="domain" description="Replication factor A C-terminal" evidence="6">
    <location>
        <begin position="185"/>
        <end position="324"/>
    </location>
</feature>
<evidence type="ECO:0008006" key="10">
    <source>
        <dbReference type="Google" id="ProtNLM"/>
    </source>
</evidence>
<sequence length="343" mass="39157">SEKYYFAFTEIGKLVTKAKGAFVDVIGYVDEMTELRTIFSTTFRTILLVDPSGKVEISLWGETAQQFDEKVKESHCIAALKGCRVTSHGGHFSICTKPKGLSLSSGNIMQINPKSLPEFASLQAWGRECNFDFAFIPHVTWKAIQSGFGFSRRTIAQFIFWNDCLSRTQQNEMIQQLDKPSMGTFVVKATITSIPHNPNKPPWYKCSPFDYRKVISDGRGMWLCPFQLKTYSTYNVRYLLSLRLTDDSGSEWFYCLNSVADQILGARASDLEQFLKDGNIDEYNRVFQNATYKTKYFEVHISIGIRSQLRYLIDGVREIDPQKECADVLGSIYHITNFQTNSK</sequence>
<evidence type="ECO:0000256" key="4">
    <source>
        <dbReference type="ARBA" id="ARBA00022833"/>
    </source>
</evidence>
<dbReference type="PANTHER" id="PTHR47165:SF4">
    <property type="entry name" value="OS03G0429900 PROTEIN"/>
    <property type="match status" value="1"/>
</dbReference>
<dbReference type="PANTHER" id="PTHR47165">
    <property type="entry name" value="OS03G0429900 PROTEIN"/>
    <property type="match status" value="1"/>
</dbReference>
<protein>
    <recommendedName>
        <fullName evidence="10">Replication protein A OB domain-containing protein</fullName>
    </recommendedName>
</protein>
<dbReference type="InterPro" id="IPR047192">
    <property type="entry name" value="Euk_RPA1_DBD_C"/>
</dbReference>
<keyword evidence="3" id="KW-0863">Zinc-finger</keyword>
<evidence type="ECO:0000256" key="2">
    <source>
        <dbReference type="ARBA" id="ARBA00022723"/>
    </source>
</evidence>
<feature type="non-terminal residue" evidence="8">
    <location>
        <position position="1"/>
    </location>
</feature>
<dbReference type="OrthoDB" id="1751331at2759"/>
<evidence type="ECO:0000313" key="9">
    <source>
        <dbReference type="Proteomes" id="UP000023152"/>
    </source>
</evidence>
<reference evidence="8 9" key="1">
    <citation type="journal article" date="2013" name="Curr. Biol.">
        <title>The Genome of the Foraminiferan Reticulomyxa filosa.</title>
        <authorList>
            <person name="Glockner G."/>
            <person name="Hulsmann N."/>
            <person name="Schleicher M."/>
            <person name="Noegel A.A."/>
            <person name="Eichinger L."/>
            <person name="Gallinger C."/>
            <person name="Pawlowski J."/>
            <person name="Sierra R."/>
            <person name="Euteneuer U."/>
            <person name="Pillet L."/>
            <person name="Moustafa A."/>
            <person name="Platzer M."/>
            <person name="Groth M."/>
            <person name="Szafranski K."/>
            <person name="Schliwa M."/>
        </authorList>
    </citation>
    <scope>NUCLEOTIDE SEQUENCE [LARGE SCALE GENOMIC DNA]</scope>
</reference>
<evidence type="ECO:0000256" key="5">
    <source>
        <dbReference type="ARBA" id="ARBA00023125"/>
    </source>
</evidence>
<dbReference type="Proteomes" id="UP000023152">
    <property type="component" value="Unassembled WGS sequence"/>
</dbReference>
<feature type="domain" description="Replication protein A OB" evidence="7">
    <location>
        <begin position="12"/>
        <end position="91"/>
    </location>
</feature>
<dbReference type="CDD" id="cd04475">
    <property type="entry name" value="RPA1_DBD_B"/>
    <property type="match status" value="1"/>
</dbReference>
<keyword evidence="5" id="KW-0238">DNA-binding</keyword>
<evidence type="ECO:0000313" key="8">
    <source>
        <dbReference type="EMBL" id="ETO34361.1"/>
    </source>
</evidence>
<dbReference type="Pfam" id="PF08646">
    <property type="entry name" value="Rep_fac-A_C"/>
    <property type="match status" value="1"/>
</dbReference>
<dbReference type="InterPro" id="IPR031657">
    <property type="entry name" value="REPA_OB_2"/>
</dbReference>
<accession>X6P871</accession>
<keyword evidence="4" id="KW-0862">Zinc</keyword>
<evidence type="ECO:0000256" key="3">
    <source>
        <dbReference type="ARBA" id="ARBA00022771"/>
    </source>
</evidence>
<dbReference type="Gene3D" id="2.40.50.140">
    <property type="entry name" value="Nucleic acid-binding proteins"/>
    <property type="match status" value="2"/>
</dbReference>
<organism evidence="8 9">
    <name type="scientific">Reticulomyxa filosa</name>
    <dbReference type="NCBI Taxonomy" id="46433"/>
    <lineage>
        <taxon>Eukaryota</taxon>
        <taxon>Sar</taxon>
        <taxon>Rhizaria</taxon>
        <taxon>Retaria</taxon>
        <taxon>Foraminifera</taxon>
        <taxon>Monothalamids</taxon>
        <taxon>Reticulomyxidae</taxon>
        <taxon>Reticulomyxa</taxon>
    </lineage>
</organism>
<evidence type="ECO:0000256" key="1">
    <source>
        <dbReference type="ARBA" id="ARBA00005690"/>
    </source>
</evidence>
<comment type="caution">
    <text evidence="8">The sequence shown here is derived from an EMBL/GenBank/DDBJ whole genome shotgun (WGS) entry which is preliminary data.</text>
</comment>
<keyword evidence="2" id="KW-0479">Metal-binding</keyword>
<dbReference type="InterPro" id="IPR012340">
    <property type="entry name" value="NA-bd_OB-fold"/>
</dbReference>
<dbReference type="Pfam" id="PF16900">
    <property type="entry name" value="REPA_OB_2"/>
    <property type="match status" value="1"/>
</dbReference>
<dbReference type="SUPFAM" id="SSF50249">
    <property type="entry name" value="Nucleic acid-binding proteins"/>
    <property type="match status" value="2"/>
</dbReference>
<evidence type="ECO:0000259" key="6">
    <source>
        <dbReference type="Pfam" id="PF08646"/>
    </source>
</evidence>
<dbReference type="EMBL" id="ASPP01002637">
    <property type="protein sequence ID" value="ETO34361.1"/>
    <property type="molecule type" value="Genomic_DNA"/>
</dbReference>
<dbReference type="GO" id="GO:0003677">
    <property type="term" value="F:DNA binding"/>
    <property type="evidence" value="ECO:0007669"/>
    <property type="project" value="UniProtKB-KW"/>
</dbReference>
<dbReference type="GO" id="GO:0008270">
    <property type="term" value="F:zinc ion binding"/>
    <property type="evidence" value="ECO:0007669"/>
    <property type="project" value="UniProtKB-KW"/>
</dbReference>
<proteinExistence type="inferred from homology"/>